<evidence type="ECO:0000256" key="6">
    <source>
        <dbReference type="ARBA" id="ARBA00035197"/>
    </source>
</evidence>
<evidence type="ECO:0000256" key="5">
    <source>
        <dbReference type="ARBA" id="ARBA00023274"/>
    </source>
</evidence>
<dbReference type="GO" id="GO:0006412">
    <property type="term" value="P:translation"/>
    <property type="evidence" value="ECO:0007669"/>
    <property type="project" value="UniProtKB-UniRule"/>
</dbReference>
<accession>A0A075R4Q7</accession>
<evidence type="ECO:0000313" key="8">
    <source>
        <dbReference type="EMBL" id="AIG24605.1"/>
    </source>
</evidence>
<comment type="similarity">
    <text evidence="1 7">Belongs to the universal ribosomal protein uL18 family.</text>
</comment>
<evidence type="ECO:0000256" key="7">
    <source>
        <dbReference type="HAMAP-Rule" id="MF_01337"/>
    </source>
</evidence>
<keyword evidence="2 7" id="KW-0699">rRNA-binding</keyword>
<dbReference type="STRING" id="1042163.BRLA_c001950"/>
<dbReference type="SUPFAM" id="SSF53137">
    <property type="entry name" value="Translational machinery components"/>
    <property type="match status" value="1"/>
</dbReference>
<evidence type="ECO:0000256" key="2">
    <source>
        <dbReference type="ARBA" id="ARBA00022730"/>
    </source>
</evidence>
<dbReference type="InterPro" id="IPR004389">
    <property type="entry name" value="Ribosomal_uL18_bac-type"/>
</dbReference>
<evidence type="ECO:0000256" key="3">
    <source>
        <dbReference type="ARBA" id="ARBA00022884"/>
    </source>
</evidence>
<dbReference type="Gene3D" id="3.30.420.100">
    <property type="match status" value="1"/>
</dbReference>
<comment type="function">
    <text evidence="7">This is one of the proteins that bind and probably mediate the attachment of the 5S RNA into the large ribosomal subunit, where it forms part of the central protuberance.</text>
</comment>
<dbReference type="HAMAP" id="MF_01337_B">
    <property type="entry name" value="Ribosomal_uL18_B"/>
    <property type="match status" value="1"/>
</dbReference>
<gene>
    <name evidence="7 8" type="primary">rplR</name>
    <name evidence="8" type="ORF">BRLA_c001950</name>
</gene>
<dbReference type="eggNOG" id="COG0256">
    <property type="taxonomic scope" value="Bacteria"/>
</dbReference>
<keyword evidence="3 7" id="KW-0694">RNA-binding</keyword>
<dbReference type="Pfam" id="PF00861">
    <property type="entry name" value="Ribosomal_L18p"/>
    <property type="match status" value="1"/>
</dbReference>
<reference evidence="8 9" key="1">
    <citation type="journal article" date="2011" name="J. Bacteriol.">
        <title>Genome sequence of Brevibacillus laterosporus LMG 15441, a pathogen of invertebrates.</title>
        <authorList>
            <person name="Djukic M."/>
            <person name="Poehlein A."/>
            <person name="Thurmer A."/>
            <person name="Daniel R."/>
        </authorList>
    </citation>
    <scope>NUCLEOTIDE SEQUENCE [LARGE SCALE GENOMIC DNA]</scope>
    <source>
        <strain evidence="8 9">LMG 15441</strain>
    </source>
</reference>
<dbReference type="AlphaFoldDB" id="A0A075R4Q7"/>
<dbReference type="KEGG" id="blr:BRLA_c001950"/>
<dbReference type="InterPro" id="IPR005484">
    <property type="entry name" value="Ribosomal_uL18_bac/plant/anim"/>
</dbReference>
<dbReference type="GO" id="GO:0003735">
    <property type="term" value="F:structural constituent of ribosome"/>
    <property type="evidence" value="ECO:0007669"/>
    <property type="project" value="InterPro"/>
</dbReference>
<keyword evidence="4 7" id="KW-0689">Ribosomal protein</keyword>
<dbReference type="RefSeq" id="WP_003333778.1">
    <property type="nucleotide sequence ID" value="NZ_CP007806.1"/>
</dbReference>
<organism evidence="8 9">
    <name type="scientific">Brevibacillus laterosporus LMG 15441</name>
    <dbReference type="NCBI Taxonomy" id="1042163"/>
    <lineage>
        <taxon>Bacteria</taxon>
        <taxon>Bacillati</taxon>
        <taxon>Bacillota</taxon>
        <taxon>Bacilli</taxon>
        <taxon>Bacillales</taxon>
        <taxon>Paenibacillaceae</taxon>
        <taxon>Brevibacillus</taxon>
    </lineage>
</organism>
<evidence type="ECO:0000313" key="9">
    <source>
        <dbReference type="Proteomes" id="UP000005850"/>
    </source>
</evidence>
<keyword evidence="5 7" id="KW-0687">Ribonucleoprotein</keyword>
<dbReference type="EMBL" id="CP007806">
    <property type="protein sequence ID" value="AIG24605.1"/>
    <property type="molecule type" value="Genomic_DNA"/>
</dbReference>
<keyword evidence="9" id="KW-1185">Reference proteome</keyword>
<protein>
    <recommendedName>
        <fullName evidence="6 7">Large ribosomal subunit protein uL18</fullName>
    </recommendedName>
</protein>
<sequence>MFTKNDKNKARKKRQLRIRKRVMGSAARPRLNVFRSSKHIYAQLIDDVAGTTLAAASSLDKELNLNNGSNTEAATAVGNLIAARAQEKGLTEIVFDRGGYLYHGRVKALADAAREAGLQF</sequence>
<dbReference type="CDD" id="cd00432">
    <property type="entry name" value="Ribosomal_L18_L5e"/>
    <property type="match status" value="1"/>
</dbReference>
<dbReference type="Proteomes" id="UP000005850">
    <property type="component" value="Chromosome"/>
</dbReference>
<evidence type="ECO:0000256" key="1">
    <source>
        <dbReference type="ARBA" id="ARBA00007116"/>
    </source>
</evidence>
<comment type="subunit">
    <text evidence="7">Part of the 50S ribosomal subunit; part of the 5S rRNA/L5/L18/L25 subcomplex. Contacts the 5S and 23S rRNAs.</text>
</comment>
<dbReference type="GO" id="GO:0008097">
    <property type="term" value="F:5S rRNA binding"/>
    <property type="evidence" value="ECO:0007669"/>
    <property type="project" value="TreeGrafter"/>
</dbReference>
<dbReference type="HOGENOM" id="CLU_098841_0_1_9"/>
<evidence type="ECO:0000256" key="4">
    <source>
        <dbReference type="ARBA" id="ARBA00022980"/>
    </source>
</evidence>
<dbReference type="NCBIfam" id="TIGR00060">
    <property type="entry name" value="L18_bact"/>
    <property type="match status" value="1"/>
</dbReference>
<name>A0A075R4Q7_BRELA</name>
<dbReference type="InterPro" id="IPR057268">
    <property type="entry name" value="Ribosomal_L18"/>
</dbReference>
<dbReference type="FunFam" id="3.30.420.100:FF:000001">
    <property type="entry name" value="50S ribosomal protein L18"/>
    <property type="match status" value="1"/>
</dbReference>
<dbReference type="PANTHER" id="PTHR12899">
    <property type="entry name" value="39S RIBOSOMAL PROTEIN L18, MITOCHONDRIAL"/>
    <property type="match status" value="1"/>
</dbReference>
<dbReference type="PANTHER" id="PTHR12899:SF3">
    <property type="entry name" value="LARGE RIBOSOMAL SUBUNIT PROTEIN UL18M"/>
    <property type="match status" value="1"/>
</dbReference>
<proteinExistence type="inferred from homology"/>
<dbReference type="GO" id="GO:0022625">
    <property type="term" value="C:cytosolic large ribosomal subunit"/>
    <property type="evidence" value="ECO:0007669"/>
    <property type="project" value="TreeGrafter"/>
</dbReference>